<gene>
    <name evidence="5" type="ORF">N7532_010770</name>
</gene>
<dbReference type="Pfam" id="PF00505">
    <property type="entry name" value="HMG_box"/>
    <property type="match status" value="1"/>
</dbReference>
<dbReference type="PANTHER" id="PTHR48112:SF5">
    <property type="entry name" value="BOX PROTEIN, PUTATIVE (AFU_ORTHOLOGUE AFUA_1G04550)-RELATED"/>
    <property type="match status" value="1"/>
</dbReference>
<dbReference type="OrthoDB" id="5550281at2759"/>
<protein>
    <recommendedName>
        <fullName evidence="4">HMG box domain-containing protein</fullName>
    </recommendedName>
</protein>
<dbReference type="GO" id="GO:0003677">
    <property type="term" value="F:DNA binding"/>
    <property type="evidence" value="ECO:0007669"/>
    <property type="project" value="UniProtKB-UniRule"/>
</dbReference>
<evidence type="ECO:0000313" key="6">
    <source>
        <dbReference type="Proteomes" id="UP001149074"/>
    </source>
</evidence>
<evidence type="ECO:0000256" key="3">
    <source>
        <dbReference type="SAM" id="MobiDB-lite"/>
    </source>
</evidence>
<dbReference type="SUPFAM" id="SSF47095">
    <property type="entry name" value="HMG-box"/>
    <property type="match status" value="1"/>
</dbReference>
<feature type="region of interest" description="Disordered" evidence="3">
    <location>
        <begin position="172"/>
        <end position="264"/>
    </location>
</feature>
<keyword evidence="6" id="KW-1185">Reference proteome</keyword>
<keyword evidence="2" id="KW-0539">Nucleus</keyword>
<reference evidence="5" key="1">
    <citation type="submission" date="2022-11" db="EMBL/GenBank/DDBJ databases">
        <authorList>
            <person name="Petersen C."/>
        </authorList>
    </citation>
    <scope>NUCLEOTIDE SEQUENCE</scope>
    <source>
        <strain evidence="5">IBT 30761</strain>
    </source>
</reference>
<dbReference type="RefSeq" id="XP_056470677.1">
    <property type="nucleotide sequence ID" value="XM_056623261.1"/>
</dbReference>
<feature type="compositionally biased region" description="Basic and acidic residues" evidence="3">
    <location>
        <begin position="206"/>
        <end position="219"/>
    </location>
</feature>
<evidence type="ECO:0000256" key="2">
    <source>
        <dbReference type="PROSITE-ProRule" id="PRU00267"/>
    </source>
</evidence>
<comment type="caution">
    <text evidence="5">The sequence shown here is derived from an EMBL/GenBank/DDBJ whole genome shotgun (WGS) entry which is preliminary data.</text>
</comment>
<dbReference type="InterPro" id="IPR036910">
    <property type="entry name" value="HMG_box_dom_sf"/>
</dbReference>
<organism evidence="5 6">
    <name type="scientific">Penicillium argentinense</name>
    <dbReference type="NCBI Taxonomy" id="1131581"/>
    <lineage>
        <taxon>Eukaryota</taxon>
        <taxon>Fungi</taxon>
        <taxon>Dikarya</taxon>
        <taxon>Ascomycota</taxon>
        <taxon>Pezizomycotina</taxon>
        <taxon>Eurotiomycetes</taxon>
        <taxon>Eurotiomycetidae</taxon>
        <taxon>Eurotiales</taxon>
        <taxon>Aspergillaceae</taxon>
        <taxon>Penicillium</taxon>
    </lineage>
</organism>
<keyword evidence="1 2" id="KW-0238">DNA-binding</keyword>
<feature type="region of interest" description="Disordered" evidence="3">
    <location>
        <begin position="118"/>
        <end position="142"/>
    </location>
</feature>
<feature type="DNA-binding region" description="HMG box" evidence="2">
    <location>
        <begin position="99"/>
        <end position="168"/>
    </location>
</feature>
<accession>A0A9W9EQF0</accession>
<dbReference type="PANTHER" id="PTHR48112">
    <property type="entry name" value="HIGH MOBILITY GROUP PROTEIN DSP1"/>
    <property type="match status" value="1"/>
</dbReference>
<dbReference type="Proteomes" id="UP001149074">
    <property type="component" value="Unassembled WGS sequence"/>
</dbReference>
<dbReference type="Gene3D" id="1.10.30.10">
    <property type="entry name" value="High mobility group box domain"/>
    <property type="match status" value="1"/>
</dbReference>
<feature type="domain" description="HMG box" evidence="4">
    <location>
        <begin position="99"/>
        <end position="168"/>
    </location>
</feature>
<feature type="compositionally biased region" description="Basic residues" evidence="3">
    <location>
        <begin position="255"/>
        <end position="264"/>
    </location>
</feature>
<evidence type="ECO:0000313" key="5">
    <source>
        <dbReference type="EMBL" id="KAJ5085999.1"/>
    </source>
</evidence>
<feature type="region of interest" description="Disordered" evidence="3">
    <location>
        <begin position="74"/>
        <end position="100"/>
    </location>
</feature>
<evidence type="ECO:0000259" key="4">
    <source>
        <dbReference type="PROSITE" id="PS50118"/>
    </source>
</evidence>
<dbReference type="GeneID" id="81362240"/>
<dbReference type="InterPro" id="IPR009071">
    <property type="entry name" value="HMG_box_dom"/>
</dbReference>
<name>A0A9W9EQF0_9EURO</name>
<feature type="compositionally biased region" description="Basic and acidic residues" evidence="3">
    <location>
        <begin position="123"/>
        <end position="142"/>
    </location>
</feature>
<reference evidence="5" key="2">
    <citation type="journal article" date="2023" name="IMA Fungus">
        <title>Comparative genomic study of the Penicillium genus elucidates a diverse pangenome and 15 lateral gene transfer events.</title>
        <authorList>
            <person name="Petersen C."/>
            <person name="Sorensen T."/>
            <person name="Nielsen M.R."/>
            <person name="Sondergaard T.E."/>
            <person name="Sorensen J.L."/>
            <person name="Fitzpatrick D.A."/>
            <person name="Frisvad J.C."/>
            <person name="Nielsen K.L."/>
        </authorList>
    </citation>
    <scope>NUCLEOTIDE SEQUENCE</scope>
    <source>
        <strain evidence="5">IBT 30761</strain>
    </source>
</reference>
<dbReference type="InterPro" id="IPR050342">
    <property type="entry name" value="HMGB"/>
</dbReference>
<dbReference type="SMART" id="SM00398">
    <property type="entry name" value="HMG"/>
    <property type="match status" value="1"/>
</dbReference>
<evidence type="ECO:0000256" key="1">
    <source>
        <dbReference type="ARBA" id="ARBA00023125"/>
    </source>
</evidence>
<proteinExistence type="predicted"/>
<dbReference type="GO" id="GO:0005634">
    <property type="term" value="C:nucleus"/>
    <property type="evidence" value="ECO:0007669"/>
    <property type="project" value="UniProtKB-UniRule"/>
</dbReference>
<dbReference type="EMBL" id="JAPQKI010000010">
    <property type="protein sequence ID" value="KAJ5085999.1"/>
    <property type="molecule type" value="Genomic_DNA"/>
</dbReference>
<dbReference type="AlphaFoldDB" id="A0A9W9EQF0"/>
<dbReference type="PROSITE" id="PS50118">
    <property type="entry name" value="HMG_BOX_2"/>
    <property type="match status" value="1"/>
</dbReference>
<sequence>MASEATVSVNVDELRASKDAILGRLMGLHTYIADLSKAYLDHANNVMNGESATIDLPAVPAALSGFNFDLGLHPTSPGAKSEAGGPKKRKRAPADPNAPKRALTPYFLYMQHNRKSIAADLGDNARPKEVADEGTRRWQKMSDSEREIYKQMYAENFEVYKKEMAAYKANKDAANDPAANQLQQDFAGAGNEHHSDDETSSSESEEDKRRKSESKKEVAESPAKQASPVKKRGGKKETAPAEPASAKATPADNKRKAKKRKSEA</sequence>